<dbReference type="CDD" id="cd06170">
    <property type="entry name" value="LuxR_C_like"/>
    <property type="match status" value="1"/>
</dbReference>
<dbReference type="Proteomes" id="UP000255317">
    <property type="component" value="Unassembled WGS sequence"/>
</dbReference>
<keyword evidence="2" id="KW-0238">DNA-binding</keyword>
<evidence type="ECO:0000256" key="3">
    <source>
        <dbReference type="ARBA" id="ARBA00023163"/>
    </source>
</evidence>
<evidence type="ECO:0000256" key="2">
    <source>
        <dbReference type="ARBA" id="ARBA00023125"/>
    </source>
</evidence>
<dbReference type="GO" id="GO:0003677">
    <property type="term" value="F:DNA binding"/>
    <property type="evidence" value="ECO:0007669"/>
    <property type="project" value="UniProtKB-KW"/>
</dbReference>
<keyword evidence="1" id="KW-0805">Transcription regulation</keyword>
<sequence>MVIFVAMKRLCFLLTMLLAVAPFKATAQYLFEGTVDTQFIEGEVYLSMIEDYRKLSGVYHEQIIAKVKPDSLGNFSFAGTNLPDENKMYRIHADTCKETDQNLSHITGHCKNSEEIVFVANNTTTLALPFSFEQEMFCKVVSNNEKAKTFLKIDSLKNDMRFAFSNYRSEANRKVNTEKWFSILQNYGEQLQEPLAELYIYSFLSDRRSILHSYYLADLKQNPYYDNLLERLQESYPDTQYTRQYEAELKSDRFLISENEPEKSLPWWAYALGGVCLLSIVGNFYFFGKARKQKAMAEGKATLTQQENNVLELILQQKSNKEIATELFVSVSTVKTHINSIYKKLGVSSRNEVKALYA</sequence>
<feature type="domain" description="HTH luxR-type" evidence="6">
    <location>
        <begin position="296"/>
        <end position="358"/>
    </location>
</feature>
<accession>A0A370Q7K3</accession>
<organism evidence="7 8">
    <name type="scientific">Marinirhabdus gelatinilytica</name>
    <dbReference type="NCBI Taxonomy" id="1703343"/>
    <lineage>
        <taxon>Bacteria</taxon>
        <taxon>Pseudomonadati</taxon>
        <taxon>Bacteroidota</taxon>
        <taxon>Flavobacteriia</taxon>
        <taxon>Flavobacteriales</taxon>
        <taxon>Flavobacteriaceae</taxon>
    </lineage>
</organism>
<keyword evidence="3" id="KW-0804">Transcription</keyword>
<evidence type="ECO:0000313" key="7">
    <source>
        <dbReference type="EMBL" id="RDK84323.1"/>
    </source>
</evidence>
<name>A0A370Q7K3_9FLAO</name>
<evidence type="ECO:0000313" key="8">
    <source>
        <dbReference type="Proteomes" id="UP000255317"/>
    </source>
</evidence>
<feature type="signal peptide" evidence="5">
    <location>
        <begin position="1"/>
        <end position="27"/>
    </location>
</feature>
<feature type="transmembrane region" description="Helical" evidence="4">
    <location>
        <begin position="267"/>
        <end position="287"/>
    </location>
</feature>
<comment type="caution">
    <text evidence="7">The sequence shown here is derived from an EMBL/GenBank/DDBJ whole genome shotgun (WGS) entry which is preliminary data.</text>
</comment>
<dbReference type="InterPro" id="IPR016032">
    <property type="entry name" value="Sig_transdc_resp-reg_C-effctor"/>
</dbReference>
<dbReference type="SUPFAM" id="SSF46894">
    <property type="entry name" value="C-terminal effector domain of the bipartite response regulators"/>
    <property type="match status" value="1"/>
</dbReference>
<reference evidence="7 8" key="1">
    <citation type="submission" date="2018-07" db="EMBL/GenBank/DDBJ databases">
        <title>Genomic Encyclopedia of Type Strains, Phase IV (KMG-IV): sequencing the most valuable type-strain genomes for metagenomic binning, comparative biology and taxonomic classification.</title>
        <authorList>
            <person name="Goeker M."/>
        </authorList>
    </citation>
    <scope>NUCLEOTIDE SEQUENCE [LARGE SCALE GENOMIC DNA]</scope>
    <source>
        <strain evidence="7 8">DSM 101478</strain>
    </source>
</reference>
<dbReference type="Pfam" id="PF00196">
    <property type="entry name" value="GerE"/>
    <property type="match status" value="1"/>
</dbReference>
<dbReference type="PANTHER" id="PTHR44688">
    <property type="entry name" value="DNA-BINDING TRANSCRIPTIONAL ACTIVATOR DEVR_DOSR"/>
    <property type="match status" value="1"/>
</dbReference>
<dbReference type="SMART" id="SM00421">
    <property type="entry name" value="HTH_LUXR"/>
    <property type="match status" value="1"/>
</dbReference>
<keyword evidence="4" id="KW-1133">Transmembrane helix</keyword>
<dbReference type="PROSITE" id="PS50043">
    <property type="entry name" value="HTH_LUXR_2"/>
    <property type="match status" value="1"/>
</dbReference>
<evidence type="ECO:0000256" key="5">
    <source>
        <dbReference type="SAM" id="SignalP"/>
    </source>
</evidence>
<dbReference type="InterPro" id="IPR000792">
    <property type="entry name" value="Tscrpt_reg_LuxR_C"/>
</dbReference>
<keyword evidence="8" id="KW-1185">Reference proteome</keyword>
<evidence type="ECO:0000256" key="4">
    <source>
        <dbReference type="SAM" id="Phobius"/>
    </source>
</evidence>
<proteinExistence type="predicted"/>
<feature type="chain" id="PRO_5016936674" evidence="5">
    <location>
        <begin position="28"/>
        <end position="358"/>
    </location>
</feature>
<dbReference type="Gene3D" id="1.10.10.10">
    <property type="entry name" value="Winged helix-like DNA-binding domain superfamily/Winged helix DNA-binding domain"/>
    <property type="match status" value="1"/>
</dbReference>
<keyword evidence="4" id="KW-0472">Membrane</keyword>
<keyword evidence="4" id="KW-0812">Transmembrane</keyword>
<dbReference type="PANTHER" id="PTHR44688:SF16">
    <property type="entry name" value="DNA-BINDING TRANSCRIPTIONAL ACTIVATOR DEVR_DOSR"/>
    <property type="match status" value="1"/>
</dbReference>
<evidence type="ECO:0000256" key="1">
    <source>
        <dbReference type="ARBA" id="ARBA00023015"/>
    </source>
</evidence>
<protein>
    <submittedName>
        <fullName evidence="7">Regulatory LuxR family protein</fullName>
    </submittedName>
</protein>
<dbReference type="PRINTS" id="PR00038">
    <property type="entry name" value="HTHLUXR"/>
</dbReference>
<dbReference type="GO" id="GO:0006355">
    <property type="term" value="P:regulation of DNA-templated transcription"/>
    <property type="evidence" value="ECO:0007669"/>
    <property type="project" value="InterPro"/>
</dbReference>
<dbReference type="EMBL" id="QRAO01000005">
    <property type="protein sequence ID" value="RDK84323.1"/>
    <property type="molecule type" value="Genomic_DNA"/>
</dbReference>
<dbReference type="InterPro" id="IPR036388">
    <property type="entry name" value="WH-like_DNA-bd_sf"/>
</dbReference>
<dbReference type="AlphaFoldDB" id="A0A370Q7K3"/>
<gene>
    <name evidence="7" type="ORF">C8D94_105169</name>
</gene>
<evidence type="ECO:0000259" key="6">
    <source>
        <dbReference type="PROSITE" id="PS50043"/>
    </source>
</evidence>
<keyword evidence="5" id="KW-0732">Signal</keyword>